<gene>
    <name evidence="1" type="ORF">PISMIDRAFT_675290</name>
</gene>
<sequence>MLSAGAILHKGFGNDSNTLIVRAALGLDQHPVLVQTGDSREKVRKTSKDMVSHPAGFVHLVHASDADQAEALLTRWGPDGNGKLRVYIESQRHMIQTSLTPDPRWANLIKARVRQTNQVVNALKPSVGSAAGDQRSPL</sequence>
<evidence type="ECO:0000313" key="1">
    <source>
        <dbReference type="EMBL" id="KIK26984.1"/>
    </source>
</evidence>
<protein>
    <submittedName>
        <fullName evidence="1">Uncharacterized protein</fullName>
    </submittedName>
</protein>
<dbReference type="HOGENOM" id="CLU_1856081_0_0_1"/>
<dbReference type="AlphaFoldDB" id="A0A0C9ZM96"/>
<organism evidence="1 2">
    <name type="scientific">Pisolithus microcarpus 441</name>
    <dbReference type="NCBI Taxonomy" id="765257"/>
    <lineage>
        <taxon>Eukaryota</taxon>
        <taxon>Fungi</taxon>
        <taxon>Dikarya</taxon>
        <taxon>Basidiomycota</taxon>
        <taxon>Agaricomycotina</taxon>
        <taxon>Agaricomycetes</taxon>
        <taxon>Agaricomycetidae</taxon>
        <taxon>Boletales</taxon>
        <taxon>Sclerodermatineae</taxon>
        <taxon>Pisolithaceae</taxon>
        <taxon>Pisolithus</taxon>
    </lineage>
</organism>
<keyword evidence="2" id="KW-1185">Reference proteome</keyword>
<dbReference type="OrthoDB" id="3638488at2759"/>
<dbReference type="Proteomes" id="UP000054018">
    <property type="component" value="Unassembled WGS sequence"/>
</dbReference>
<reference evidence="2" key="2">
    <citation type="submission" date="2015-01" db="EMBL/GenBank/DDBJ databases">
        <title>Evolutionary Origins and Diversification of the Mycorrhizal Mutualists.</title>
        <authorList>
            <consortium name="DOE Joint Genome Institute"/>
            <consortium name="Mycorrhizal Genomics Consortium"/>
            <person name="Kohler A."/>
            <person name="Kuo A."/>
            <person name="Nagy L.G."/>
            <person name="Floudas D."/>
            <person name="Copeland A."/>
            <person name="Barry K.W."/>
            <person name="Cichocki N."/>
            <person name="Veneault-Fourrey C."/>
            <person name="LaButti K."/>
            <person name="Lindquist E.A."/>
            <person name="Lipzen A."/>
            <person name="Lundell T."/>
            <person name="Morin E."/>
            <person name="Murat C."/>
            <person name="Riley R."/>
            <person name="Ohm R."/>
            <person name="Sun H."/>
            <person name="Tunlid A."/>
            <person name="Henrissat B."/>
            <person name="Grigoriev I.V."/>
            <person name="Hibbett D.S."/>
            <person name="Martin F."/>
        </authorList>
    </citation>
    <scope>NUCLEOTIDE SEQUENCE [LARGE SCALE GENOMIC DNA]</scope>
    <source>
        <strain evidence="2">441</strain>
    </source>
</reference>
<dbReference type="STRING" id="765257.A0A0C9ZM96"/>
<proteinExistence type="predicted"/>
<reference evidence="1 2" key="1">
    <citation type="submission" date="2014-04" db="EMBL/GenBank/DDBJ databases">
        <authorList>
            <consortium name="DOE Joint Genome Institute"/>
            <person name="Kuo A."/>
            <person name="Kohler A."/>
            <person name="Costa M.D."/>
            <person name="Nagy L.G."/>
            <person name="Floudas D."/>
            <person name="Copeland A."/>
            <person name="Barry K.W."/>
            <person name="Cichocki N."/>
            <person name="Veneault-Fourrey C."/>
            <person name="LaButti K."/>
            <person name="Lindquist E.A."/>
            <person name="Lipzen A."/>
            <person name="Lundell T."/>
            <person name="Morin E."/>
            <person name="Murat C."/>
            <person name="Sun H."/>
            <person name="Tunlid A."/>
            <person name="Henrissat B."/>
            <person name="Grigoriev I.V."/>
            <person name="Hibbett D.S."/>
            <person name="Martin F."/>
            <person name="Nordberg H.P."/>
            <person name="Cantor M.N."/>
            <person name="Hua S.X."/>
        </authorList>
    </citation>
    <scope>NUCLEOTIDE SEQUENCE [LARGE SCALE GENOMIC DNA]</scope>
    <source>
        <strain evidence="1 2">441</strain>
    </source>
</reference>
<accession>A0A0C9ZM96</accession>
<name>A0A0C9ZM96_9AGAM</name>
<dbReference type="EMBL" id="KN833698">
    <property type="protein sequence ID" value="KIK26984.1"/>
    <property type="molecule type" value="Genomic_DNA"/>
</dbReference>
<evidence type="ECO:0000313" key="2">
    <source>
        <dbReference type="Proteomes" id="UP000054018"/>
    </source>
</evidence>